<gene>
    <name evidence="1" type="ORF">HAL011_13370</name>
    <name evidence="2" type="ORF">HAL013_15010</name>
    <name evidence="3" type="ORF">HAL09_15480</name>
</gene>
<evidence type="ECO:0000313" key="6">
    <source>
        <dbReference type="Proteomes" id="UP000045175"/>
    </source>
</evidence>
<dbReference type="Proteomes" id="UP000045175">
    <property type="component" value="Unassembled WGS sequence"/>
</dbReference>
<evidence type="ECO:0000313" key="4">
    <source>
        <dbReference type="Proteomes" id="UP000038622"/>
    </source>
</evidence>
<evidence type="ECO:0000313" key="1">
    <source>
        <dbReference type="EMBL" id="CRF41536.1"/>
    </source>
</evidence>
<sequence>MPPLSHKQGSNMQQALEKLEQEIKAVKRAGWLGMCLHGYQS</sequence>
<accession>A0A0K2X653</accession>
<keyword evidence="4" id="KW-1185">Reference proteome</keyword>
<protein>
    <submittedName>
        <fullName evidence="1">Uncharacterized protein</fullName>
    </submittedName>
</protein>
<dbReference type="AlphaFoldDB" id="A0A0K2X653"/>
<dbReference type="STRING" id="1578720.HAL011_13370"/>
<reference evidence="4" key="3">
    <citation type="submission" date="2014-12" db="EMBL/GenBank/DDBJ databases">
        <authorList>
            <person name="Smet A."/>
        </authorList>
    </citation>
    <scope>NUCLEOTIDE SEQUENCE [LARGE SCALE GENOMIC DNA]</scope>
</reference>
<name>A0A0K2X653_9HELI</name>
<dbReference type="EMBL" id="CDMH01000059">
    <property type="protein sequence ID" value="CRF43275.1"/>
    <property type="molecule type" value="Genomic_DNA"/>
</dbReference>
<dbReference type="EMBL" id="CDMN01000067">
    <property type="protein sequence ID" value="CRF44923.1"/>
    <property type="molecule type" value="Genomic_DNA"/>
</dbReference>
<reference evidence="5 6" key="2">
    <citation type="submission" date="2014-12" db="EMBL/GenBank/DDBJ databases">
        <authorList>
            <person name="Jaenicke S."/>
        </authorList>
    </citation>
    <scope>NUCLEOTIDE SEQUENCE [LARGE SCALE GENOMIC DNA]</scope>
</reference>
<evidence type="ECO:0000313" key="5">
    <source>
        <dbReference type="Proteomes" id="UP000041394"/>
    </source>
</evidence>
<proteinExistence type="predicted"/>
<dbReference type="EMBL" id="CDML01000044">
    <property type="protein sequence ID" value="CRF41536.1"/>
    <property type="molecule type" value="Genomic_DNA"/>
</dbReference>
<dbReference type="Proteomes" id="UP000038622">
    <property type="component" value="Unassembled WGS sequence"/>
</dbReference>
<dbReference type="Proteomes" id="UP000041394">
    <property type="component" value="Unassembled WGS sequence"/>
</dbReference>
<reference evidence="1" key="1">
    <citation type="submission" date="2014-12" db="EMBL/GenBank/DDBJ databases">
        <title>Whole genome sequences of four Staphylococcus schleiferi canine isolates.</title>
        <authorList>
            <person name="Misic A.M."/>
            <person name="Cain C."/>
            <person name="Morris D.O."/>
            <person name="Rankin S."/>
            <person name="Beiting D."/>
        </authorList>
    </citation>
    <scope>NUCLEOTIDE SEQUENCE</scope>
    <source>
        <strain evidence="1">ASB11</strain>
        <strain evidence="2">ASB13</strain>
        <strain evidence="3">ASB9</strain>
    </source>
</reference>
<evidence type="ECO:0000313" key="2">
    <source>
        <dbReference type="EMBL" id="CRF43275.1"/>
    </source>
</evidence>
<evidence type="ECO:0000313" key="3">
    <source>
        <dbReference type="EMBL" id="CRF44923.1"/>
    </source>
</evidence>
<organism evidence="1 4">
    <name type="scientific">Helicobacter ailurogastricus</name>
    <dbReference type="NCBI Taxonomy" id="1578720"/>
    <lineage>
        <taxon>Bacteria</taxon>
        <taxon>Pseudomonadati</taxon>
        <taxon>Campylobacterota</taxon>
        <taxon>Epsilonproteobacteria</taxon>
        <taxon>Campylobacterales</taxon>
        <taxon>Helicobacteraceae</taxon>
        <taxon>Helicobacter</taxon>
    </lineage>
</organism>